<evidence type="ECO:0000313" key="1">
    <source>
        <dbReference type="EMBL" id="TYC49924.1"/>
    </source>
</evidence>
<dbReference type="EMBL" id="SDGZ01000013">
    <property type="protein sequence ID" value="TYC49924.1"/>
    <property type="molecule type" value="Genomic_DNA"/>
</dbReference>
<keyword evidence="2" id="KW-1185">Reference proteome</keyword>
<gene>
    <name evidence="1" type="ORF">ESZ50_04865</name>
</gene>
<dbReference type="Proteomes" id="UP000371977">
    <property type="component" value="Unassembled WGS sequence"/>
</dbReference>
<sequence length="198" mass="22463">MEDHFQKLSEDMNKLVKPDLELFDSFTLQGPYSLNGYVVVPNSFPLDYVDEFYSEIDDQLIGGLTYSGYAVVYDGELSLLSLDNSPWLKLGTVELSENDRRVIKQVKNNSVRVLGFDDAHIDPNELDVKEGAEDLAKQLKLLLPNCAVCNNPITEEYLMVGDNYLQVKYFDDEESNIFCSEDCLMKSLSVLSVYIDSE</sequence>
<comment type="caution">
    <text evidence="1">The sequence shown here is derived from an EMBL/GenBank/DDBJ whole genome shotgun (WGS) entry which is preliminary data.</text>
</comment>
<reference evidence="1 2" key="1">
    <citation type="submission" date="2019-01" db="EMBL/GenBank/DDBJ databases">
        <title>Weissella sp. nov., a novel lactic acid bacterium isolated from animal feces.</title>
        <authorList>
            <person name="Wang L.-T."/>
        </authorList>
    </citation>
    <scope>NUCLEOTIDE SEQUENCE [LARGE SCALE GENOMIC DNA]</scope>
    <source>
        <strain evidence="1 2">8H-2</strain>
    </source>
</reference>
<organism evidence="1 2">
    <name type="scientific">Weissella muntiaci</name>
    <dbReference type="NCBI Taxonomy" id="2508881"/>
    <lineage>
        <taxon>Bacteria</taxon>
        <taxon>Bacillati</taxon>
        <taxon>Bacillota</taxon>
        <taxon>Bacilli</taxon>
        <taxon>Lactobacillales</taxon>
        <taxon>Lactobacillaceae</taxon>
        <taxon>Weissella</taxon>
    </lineage>
</organism>
<dbReference type="OrthoDB" id="2339817at2"/>
<proteinExistence type="predicted"/>
<evidence type="ECO:0000313" key="2">
    <source>
        <dbReference type="Proteomes" id="UP000371977"/>
    </source>
</evidence>
<protein>
    <submittedName>
        <fullName evidence="1">Uncharacterized protein</fullName>
    </submittedName>
</protein>
<accession>A0A6C2C7N6</accession>
<dbReference type="AlphaFoldDB" id="A0A6C2C7N6"/>
<dbReference type="RefSeq" id="WP_148622483.1">
    <property type="nucleotide sequence ID" value="NZ_SDGZ01000013.1"/>
</dbReference>
<name>A0A6C2C7N6_9LACO</name>